<dbReference type="EMBL" id="JANBVN010000079">
    <property type="protein sequence ID" value="KAJ9149601.1"/>
    <property type="molecule type" value="Genomic_DNA"/>
</dbReference>
<evidence type="ECO:0000256" key="4">
    <source>
        <dbReference type="ARBA" id="ARBA00022448"/>
    </source>
</evidence>
<evidence type="ECO:0000256" key="5">
    <source>
        <dbReference type="ARBA" id="ARBA00022927"/>
    </source>
</evidence>
<gene>
    <name evidence="10" type="ORF">NKR19_g5638</name>
</gene>
<dbReference type="GO" id="GO:0015031">
    <property type="term" value="P:protein transport"/>
    <property type="evidence" value="ECO:0007669"/>
    <property type="project" value="UniProtKB-KW"/>
</dbReference>
<reference evidence="10" key="1">
    <citation type="submission" date="2022-07" db="EMBL/GenBank/DDBJ databases">
        <title>Fungi with potential for degradation of polypropylene.</title>
        <authorList>
            <person name="Gostincar C."/>
        </authorList>
    </citation>
    <scope>NUCLEOTIDE SEQUENCE</scope>
    <source>
        <strain evidence="10">EXF-13287</strain>
    </source>
</reference>
<proteinExistence type="inferred from homology"/>
<evidence type="ECO:0000256" key="6">
    <source>
        <dbReference type="ARBA" id="ARBA00023034"/>
    </source>
</evidence>
<dbReference type="Proteomes" id="UP001174691">
    <property type="component" value="Unassembled WGS sequence"/>
</dbReference>
<evidence type="ECO:0000256" key="3">
    <source>
        <dbReference type="ARBA" id="ARBA00020978"/>
    </source>
</evidence>
<keyword evidence="11" id="KW-1185">Reference proteome</keyword>
<evidence type="ECO:0000256" key="1">
    <source>
        <dbReference type="ARBA" id="ARBA00004395"/>
    </source>
</evidence>
<dbReference type="PANTHER" id="PTHR31658">
    <property type="entry name" value="CONSERVED OLIGOMERIC GOLGI COMPLEX SUBUNIT 1"/>
    <property type="match status" value="1"/>
</dbReference>
<organism evidence="10 11">
    <name type="scientific">Coniochaeta hoffmannii</name>
    <dbReference type="NCBI Taxonomy" id="91930"/>
    <lineage>
        <taxon>Eukaryota</taxon>
        <taxon>Fungi</taxon>
        <taxon>Dikarya</taxon>
        <taxon>Ascomycota</taxon>
        <taxon>Pezizomycotina</taxon>
        <taxon>Sordariomycetes</taxon>
        <taxon>Sordariomycetidae</taxon>
        <taxon>Coniochaetales</taxon>
        <taxon>Coniochaetaceae</taxon>
        <taxon>Coniochaeta</taxon>
    </lineage>
</organism>
<keyword evidence="4" id="KW-0813">Transport</keyword>
<evidence type="ECO:0000256" key="7">
    <source>
        <dbReference type="ARBA" id="ARBA00023136"/>
    </source>
</evidence>
<evidence type="ECO:0000256" key="8">
    <source>
        <dbReference type="SAM" id="Coils"/>
    </source>
</evidence>
<comment type="similarity">
    <text evidence="2">Belongs to the COG1 family.</text>
</comment>
<dbReference type="GO" id="GO:0006891">
    <property type="term" value="P:intra-Golgi vesicle-mediated transport"/>
    <property type="evidence" value="ECO:0007669"/>
    <property type="project" value="InterPro"/>
</dbReference>
<protein>
    <recommendedName>
        <fullName evidence="3">Conserved oligomeric Golgi complex subunit 1</fullName>
    </recommendedName>
</protein>
<keyword evidence="7" id="KW-0472">Membrane</keyword>
<feature type="coiled-coil region" evidence="8">
    <location>
        <begin position="537"/>
        <end position="564"/>
    </location>
</feature>
<dbReference type="Pfam" id="PF08700">
    <property type="entry name" value="VPS51_Exo84_N"/>
    <property type="match status" value="1"/>
</dbReference>
<evidence type="ECO:0000256" key="9">
    <source>
        <dbReference type="SAM" id="MobiDB-lite"/>
    </source>
</evidence>
<keyword evidence="5" id="KW-0653">Protein transport</keyword>
<dbReference type="PANTHER" id="PTHR31658:SF0">
    <property type="entry name" value="CONSERVED OLIGOMERIC GOLGI COMPLEX SUBUNIT 1"/>
    <property type="match status" value="1"/>
</dbReference>
<evidence type="ECO:0000313" key="10">
    <source>
        <dbReference type="EMBL" id="KAJ9149601.1"/>
    </source>
</evidence>
<dbReference type="GO" id="GO:0000139">
    <property type="term" value="C:Golgi membrane"/>
    <property type="evidence" value="ECO:0007669"/>
    <property type="project" value="UniProtKB-SubCell"/>
</dbReference>
<accession>A0AA38RJT0</accession>
<dbReference type="GO" id="GO:0017119">
    <property type="term" value="C:Golgi transport complex"/>
    <property type="evidence" value="ECO:0007669"/>
    <property type="project" value="InterPro"/>
</dbReference>
<feature type="compositionally biased region" description="Acidic residues" evidence="9">
    <location>
        <begin position="709"/>
        <end position="721"/>
    </location>
</feature>
<feature type="region of interest" description="Disordered" evidence="9">
    <location>
        <begin position="689"/>
        <end position="734"/>
    </location>
</feature>
<sequence length="809" mass="89966">MSSLPDLSTLSSSSEIFSNPSNTLPQIRAIHKALHAAVDDKRSRLRVQVGSSYRDLLGTADAIVAMRGDMDAVLATLGRMGSRCGRGAVGRKVASLAEFAGEEEEEKKKNMGAVGRARLVEGAALAVEGLLRRRKNGDAGGSRGGERLLAAAKLLVLSRLLVKSLGEHDVDGSVRSAVKAARKSLESSRRRLLRIVDKMLQSVGEKEEQREDVLQALAAYSLATSSGARDTLYHFIRVRGEAMKLTFELDTDERTTTADDVLRGMMLYTKTLLDVPALVPQKLTEALAALKKTPLIKDAALRSIEGLRLDIYERWCGDEIEYFTPFIRHDDLDRKQANEMLADWARKGAGVLEHGLSKTLASMTEFKAIVDLRTNVLRLWISEGGRVKGVDTSDLLDRLRSLINKHMLEVVEAKVNKLRLVGSEVSATIQSWREVTSDMPENLWDLGSLDMELTNGAAHFTQEVVSRLYGRSNVVAKAVSSYKSWYKVIDDVGQVVEQLKRQRWDNDVDEIEDEETIEQRQQLLSKDDPQALHDHLNASLLKAFKSLEEQLRSLRDSSEEADDRFEVAMYLLRVIRDIRTNLPALEPTKSFGLDLLPLLHERVAFNVADRALSFWEAKHRSRVVGRALWEGEPELPTSPSPDCFQFLRELSMSMADAGIDLWYPASLTAVKKEVNKRLRDAWLDRVTALEGGNPATTQSKKQDVVPDGETPETPEAEELNGDGDSTATAVPETKSGEHKEVLIQWLFDVSYLGCGLGLPASTQSAPQGLKELEVSLFERTKLDSHARQRISKAADEYWKRTSLLFGLLA</sequence>
<keyword evidence="8" id="KW-0175">Coiled coil</keyword>
<keyword evidence="6" id="KW-0333">Golgi apparatus</keyword>
<dbReference type="InterPro" id="IPR033370">
    <property type="entry name" value="COG1"/>
</dbReference>
<comment type="caution">
    <text evidence="10">The sequence shown here is derived from an EMBL/GenBank/DDBJ whole genome shotgun (WGS) entry which is preliminary data.</text>
</comment>
<dbReference type="AlphaFoldDB" id="A0AA38RJT0"/>
<name>A0AA38RJT0_9PEZI</name>
<comment type="subcellular location">
    <subcellularLocation>
        <location evidence="1">Golgi apparatus membrane</location>
        <topology evidence="1">Peripheral membrane protein</topology>
    </subcellularLocation>
</comment>
<evidence type="ECO:0000313" key="11">
    <source>
        <dbReference type="Proteomes" id="UP001174691"/>
    </source>
</evidence>
<evidence type="ECO:0000256" key="2">
    <source>
        <dbReference type="ARBA" id="ARBA00006653"/>
    </source>
</evidence>